<dbReference type="HOGENOM" id="CLU_3039881_0_0_9"/>
<comment type="caution">
    <text evidence="1">The sequence shown here is derived from an EMBL/GenBank/DDBJ whole genome shotgun (WGS) entry which is preliminary data.</text>
</comment>
<name>U1X018_ANEAE</name>
<reference evidence="1 2" key="1">
    <citation type="submission" date="2013-08" db="EMBL/GenBank/DDBJ databases">
        <authorList>
            <person name="Weinstock G."/>
            <person name="Sodergren E."/>
            <person name="Wylie T."/>
            <person name="Fulton L."/>
            <person name="Fulton R."/>
            <person name="Fronick C."/>
            <person name="O'Laughlin M."/>
            <person name="Godfrey J."/>
            <person name="Miner T."/>
            <person name="Herter B."/>
            <person name="Appelbaum E."/>
            <person name="Cordes M."/>
            <person name="Lek S."/>
            <person name="Wollam A."/>
            <person name="Pepin K.H."/>
            <person name="Palsikar V.B."/>
            <person name="Mitreva M."/>
            <person name="Wilson R.K."/>
        </authorList>
    </citation>
    <scope>NUCLEOTIDE SEQUENCE [LARGE SCALE GENOMIC DNA]</scope>
    <source>
        <strain evidence="1 2">ATCC 12856</strain>
    </source>
</reference>
<gene>
    <name evidence="1" type="ORF">HMPREF0083_04048</name>
</gene>
<evidence type="ECO:0000313" key="2">
    <source>
        <dbReference type="Proteomes" id="UP000016511"/>
    </source>
</evidence>
<keyword evidence="2" id="KW-1185">Reference proteome</keyword>
<dbReference type="AlphaFoldDB" id="U1X018"/>
<sequence>MICLKVFKKVFLYTIIIIVQRIVMWKKSQETLCSKGLVPFLKTIMKQDWRFTAK</sequence>
<dbReference type="EMBL" id="AWSJ01000245">
    <property type="protein sequence ID" value="ERI07853.1"/>
    <property type="molecule type" value="Genomic_DNA"/>
</dbReference>
<evidence type="ECO:0000313" key="1">
    <source>
        <dbReference type="EMBL" id="ERI07853.1"/>
    </source>
</evidence>
<dbReference type="STRING" id="649747.HMPREF0083_04048"/>
<accession>U1X018</accession>
<dbReference type="Proteomes" id="UP000016511">
    <property type="component" value="Unassembled WGS sequence"/>
</dbReference>
<protein>
    <submittedName>
        <fullName evidence="1">Uncharacterized protein</fullName>
    </submittedName>
</protein>
<proteinExistence type="predicted"/>
<organism evidence="1 2">
    <name type="scientific">Aneurinibacillus aneurinilyticus ATCC 12856</name>
    <dbReference type="NCBI Taxonomy" id="649747"/>
    <lineage>
        <taxon>Bacteria</taxon>
        <taxon>Bacillati</taxon>
        <taxon>Bacillota</taxon>
        <taxon>Bacilli</taxon>
        <taxon>Bacillales</taxon>
        <taxon>Paenibacillaceae</taxon>
        <taxon>Aneurinibacillus group</taxon>
        <taxon>Aneurinibacillus</taxon>
    </lineage>
</organism>